<evidence type="ECO:0000259" key="4">
    <source>
        <dbReference type="SMART" id="SM00418"/>
    </source>
</evidence>
<organism evidence="5 6">
    <name type="scientific">Streptomyces phaeolivaceus</name>
    <dbReference type="NCBI Taxonomy" id="2653200"/>
    <lineage>
        <taxon>Bacteria</taxon>
        <taxon>Bacillati</taxon>
        <taxon>Actinomycetota</taxon>
        <taxon>Actinomycetes</taxon>
        <taxon>Kitasatosporales</taxon>
        <taxon>Streptomycetaceae</taxon>
        <taxon>Streptomyces</taxon>
    </lineage>
</organism>
<keyword evidence="6" id="KW-1185">Reference proteome</keyword>
<feature type="domain" description="HTH arsR-type" evidence="4">
    <location>
        <begin position="252"/>
        <end position="327"/>
    </location>
</feature>
<dbReference type="GO" id="GO:0003677">
    <property type="term" value="F:DNA binding"/>
    <property type="evidence" value="ECO:0007669"/>
    <property type="project" value="UniProtKB-KW"/>
</dbReference>
<reference evidence="5 6" key="1">
    <citation type="submission" date="2019-10" db="EMBL/GenBank/DDBJ databases">
        <title>Streptomyces sp. strain GY16 isolated from leaves of Broussonetia papyrifera.</title>
        <authorList>
            <person name="Mo P."/>
        </authorList>
    </citation>
    <scope>NUCLEOTIDE SEQUENCE [LARGE SCALE GENOMIC DNA]</scope>
    <source>
        <strain evidence="5 6">GY16</strain>
    </source>
</reference>
<dbReference type="CDD" id="cd00090">
    <property type="entry name" value="HTH_ARSR"/>
    <property type="match status" value="1"/>
</dbReference>
<accession>A0A5P8JZC3</accession>
<evidence type="ECO:0000256" key="3">
    <source>
        <dbReference type="ARBA" id="ARBA00023163"/>
    </source>
</evidence>
<keyword evidence="1" id="KW-0805">Transcription regulation</keyword>
<dbReference type="Proteomes" id="UP000327294">
    <property type="component" value="Chromosome"/>
</dbReference>
<dbReference type="InterPro" id="IPR036388">
    <property type="entry name" value="WH-like_DNA-bd_sf"/>
</dbReference>
<sequence>MLRIHFTDADLARVQVASRPDPLWEIYFSLHRLQGRRNLRPYEQWHRTTRQALQEKALTAAVREVLLPLYPRGSYFPDFLTPGAAAEGLQAGLEAILSAPRSLVQHEIGMLARVRSVPSWTRRLADTETRGQLVETIRVYHGIALLPHRDLMQAHHDADRSLRARALLDDGTGGLLAGLGPCIRWLRPTLEVDYPVDRDLHLRGRGLTLIPSYFCRGTPVALADPDLPPVLVYPLRHQDPDDGHTGAPASPTPLRALIGATRAAILRASATGATTGELARLAGVSAASATRHTTVLRNSGLLLSRRHGPSVLHTLTPAGTTLLNAEGGR</sequence>
<evidence type="ECO:0000313" key="5">
    <source>
        <dbReference type="EMBL" id="QFQ96060.1"/>
    </source>
</evidence>
<dbReference type="PANTHER" id="PTHR43132">
    <property type="entry name" value="ARSENICAL RESISTANCE OPERON REPRESSOR ARSR-RELATED"/>
    <property type="match status" value="1"/>
</dbReference>
<dbReference type="AlphaFoldDB" id="A0A5P8JZC3"/>
<evidence type="ECO:0000256" key="1">
    <source>
        <dbReference type="ARBA" id="ARBA00023015"/>
    </source>
</evidence>
<keyword evidence="3" id="KW-0804">Transcription</keyword>
<dbReference type="InterPro" id="IPR051011">
    <property type="entry name" value="Metal_resp_trans_reg"/>
</dbReference>
<name>A0A5P8JZC3_9ACTN</name>
<dbReference type="InterPro" id="IPR001845">
    <property type="entry name" value="HTH_ArsR_DNA-bd_dom"/>
</dbReference>
<dbReference type="SMART" id="SM00418">
    <property type="entry name" value="HTH_ARSR"/>
    <property type="match status" value="1"/>
</dbReference>
<proteinExistence type="predicted"/>
<dbReference type="SUPFAM" id="SSF46785">
    <property type="entry name" value="Winged helix' DNA-binding domain"/>
    <property type="match status" value="1"/>
</dbReference>
<dbReference type="GO" id="GO:0003700">
    <property type="term" value="F:DNA-binding transcription factor activity"/>
    <property type="evidence" value="ECO:0007669"/>
    <property type="project" value="InterPro"/>
</dbReference>
<gene>
    <name evidence="5" type="ORF">F9278_07505</name>
</gene>
<dbReference type="InterPro" id="IPR011991">
    <property type="entry name" value="ArsR-like_HTH"/>
</dbReference>
<dbReference type="PANTHER" id="PTHR43132:SF8">
    <property type="entry name" value="HTH-TYPE TRANSCRIPTIONAL REGULATOR KMTR"/>
    <property type="match status" value="1"/>
</dbReference>
<dbReference type="KEGG" id="sphv:F9278_07505"/>
<dbReference type="Gene3D" id="1.10.10.10">
    <property type="entry name" value="Winged helix-like DNA-binding domain superfamily/Winged helix DNA-binding domain"/>
    <property type="match status" value="1"/>
</dbReference>
<dbReference type="EMBL" id="CP045096">
    <property type="protein sequence ID" value="QFQ96060.1"/>
    <property type="molecule type" value="Genomic_DNA"/>
</dbReference>
<protein>
    <submittedName>
        <fullName evidence="5">Winged helix-turn-helix transcriptional regulator</fullName>
    </submittedName>
</protein>
<dbReference type="RefSeq" id="WP_152167576.1">
    <property type="nucleotide sequence ID" value="NZ_CP045096.1"/>
</dbReference>
<dbReference type="InterPro" id="IPR036390">
    <property type="entry name" value="WH_DNA-bd_sf"/>
</dbReference>
<evidence type="ECO:0000256" key="2">
    <source>
        <dbReference type="ARBA" id="ARBA00023125"/>
    </source>
</evidence>
<evidence type="ECO:0000313" key="6">
    <source>
        <dbReference type="Proteomes" id="UP000327294"/>
    </source>
</evidence>
<keyword evidence="2" id="KW-0238">DNA-binding</keyword>